<dbReference type="OrthoDB" id="5418846at2"/>
<protein>
    <submittedName>
        <fullName evidence="2">DUF3187 family protein</fullName>
    </submittedName>
</protein>
<evidence type="ECO:0000256" key="1">
    <source>
        <dbReference type="SAM" id="SignalP"/>
    </source>
</evidence>
<dbReference type="InterPro" id="IPR021523">
    <property type="entry name" value="DUF3187"/>
</dbReference>
<dbReference type="Pfam" id="PF11383">
    <property type="entry name" value="DUF3187"/>
    <property type="match status" value="1"/>
</dbReference>
<feature type="chain" id="PRO_5020768676" evidence="1">
    <location>
        <begin position="20"/>
        <end position="327"/>
    </location>
</feature>
<feature type="signal peptide" evidence="1">
    <location>
        <begin position="1"/>
        <end position="19"/>
    </location>
</feature>
<dbReference type="Proteomes" id="UP000289703">
    <property type="component" value="Unassembled WGS sequence"/>
</dbReference>
<evidence type="ECO:0000313" key="2">
    <source>
        <dbReference type="EMBL" id="RXQ95081.1"/>
    </source>
</evidence>
<proteinExistence type="predicted"/>
<evidence type="ECO:0000313" key="3">
    <source>
        <dbReference type="Proteomes" id="UP000289703"/>
    </source>
</evidence>
<organism evidence="2 3">
    <name type="scientific">Ancylomarina salipaludis</name>
    <dbReference type="NCBI Taxonomy" id="2501299"/>
    <lineage>
        <taxon>Bacteria</taxon>
        <taxon>Pseudomonadati</taxon>
        <taxon>Bacteroidota</taxon>
        <taxon>Bacteroidia</taxon>
        <taxon>Marinilabiliales</taxon>
        <taxon>Marinifilaceae</taxon>
        <taxon>Ancylomarina</taxon>
    </lineage>
</organism>
<keyword evidence="3" id="KW-1185">Reference proteome</keyword>
<comment type="caution">
    <text evidence="2">The sequence shown here is derived from an EMBL/GenBank/DDBJ whole genome shotgun (WGS) entry which is preliminary data.</text>
</comment>
<dbReference type="RefSeq" id="WP_129254239.1">
    <property type="nucleotide sequence ID" value="NZ_SAXA01000006.1"/>
</dbReference>
<sequence length="327" mass="36736">MARWFCLLFFCLNSLFVLAQSDVRPFVSHNQSPLIHSFGLPHAESGLVTAKNKFQLISTVNLASNSTNAQTPNEIVYFDGEMFRLDFDLRYGLSENIEIGLNIPVVKHSCGFMDSSIDGFHRFLGLSGGARAGVPQDEIWYAYIQDDNSYFNIYEDSFGVGDVSLRLAYQLVKGKRHSLAFRTNLKFNTGKKENLIGSGTFDFSFQLSGQTKGIGERPAYFFYSLGYLNIGNGSLLEDIQTHNVVFGSLGLAVRANKWFAPKMQFDYHSRIYKNSTTQELSGYGLQFVLGSDFILSKKLILTAGFSEDVKINNSPDFVFHMGMNFTF</sequence>
<dbReference type="EMBL" id="SAXA01000006">
    <property type="protein sequence ID" value="RXQ95081.1"/>
    <property type="molecule type" value="Genomic_DNA"/>
</dbReference>
<name>A0A4Q1JLU3_9BACT</name>
<gene>
    <name evidence="2" type="ORF">EO244_08505</name>
</gene>
<keyword evidence="1" id="KW-0732">Signal</keyword>
<dbReference type="AlphaFoldDB" id="A0A4Q1JLU3"/>
<reference evidence="2 3" key="1">
    <citation type="submission" date="2019-01" db="EMBL/GenBank/DDBJ databases">
        <title>Ancylomarina salipaludis sp. nov., isolated from a salt marsh.</title>
        <authorList>
            <person name="Yoon J.-H."/>
        </authorList>
    </citation>
    <scope>NUCLEOTIDE SEQUENCE [LARGE SCALE GENOMIC DNA]</scope>
    <source>
        <strain evidence="2 3">SHSM-M15</strain>
    </source>
</reference>
<accession>A0A4Q1JLU3</accession>